<dbReference type="Pfam" id="PF02826">
    <property type="entry name" value="2-Hacid_dh_C"/>
    <property type="match status" value="1"/>
</dbReference>
<dbReference type="PANTHER" id="PTHR10996:SF178">
    <property type="entry name" value="2-HYDROXYACID DEHYDROGENASE YGL185C-RELATED"/>
    <property type="match status" value="1"/>
</dbReference>
<dbReference type="PANTHER" id="PTHR10996">
    <property type="entry name" value="2-HYDROXYACID DEHYDROGENASE-RELATED"/>
    <property type="match status" value="1"/>
</dbReference>
<dbReference type="SUPFAM" id="SSF51735">
    <property type="entry name" value="NAD(P)-binding Rossmann-fold domains"/>
    <property type="match status" value="1"/>
</dbReference>
<evidence type="ECO:0000259" key="3">
    <source>
        <dbReference type="Pfam" id="PF02826"/>
    </source>
</evidence>
<keyword evidence="1" id="KW-0560">Oxidoreductase</keyword>
<dbReference type="EMBL" id="CP120375">
    <property type="protein sequence ID" value="WEX91663.1"/>
    <property type="molecule type" value="Genomic_DNA"/>
</dbReference>
<dbReference type="InterPro" id="IPR006140">
    <property type="entry name" value="D-isomer_DH_NAD-bd"/>
</dbReference>
<accession>A0ABY8DRY1</accession>
<gene>
    <name evidence="4" type="ORF">PZN02_005954</name>
</gene>
<dbReference type="InterPro" id="IPR036291">
    <property type="entry name" value="NAD(P)-bd_dom_sf"/>
</dbReference>
<evidence type="ECO:0000313" key="4">
    <source>
        <dbReference type="EMBL" id="WEX91663.1"/>
    </source>
</evidence>
<proteinExistence type="predicted"/>
<evidence type="ECO:0000256" key="2">
    <source>
        <dbReference type="ARBA" id="ARBA00023027"/>
    </source>
</evidence>
<geneLocation type="plasmid" evidence="4 5">
    <name>unnamed</name>
</geneLocation>
<dbReference type="Gene3D" id="3.40.50.720">
    <property type="entry name" value="NAD(P)-binding Rossmann-like Domain"/>
    <property type="match status" value="2"/>
</dbReference>
<feature type="domain" description="D-isomer specific 2-hydroxyacid dehydrogenase NAD-binding" evidence="3">
    <location>
        <begin position="104"/>
        <end position="272"/>
    </location>
</feature>
<protein>
    <recommendedName>
        <fullName evidence="3">D-isomer specific 2-hydroxyacid dehydrogenase NAD-binding domain-containing protein</fullName>
    </recommendedName>
</protein>
<name>A0ABY8DRY1_9HYPH</name>
<evidence type="ECO:0000313" key="5">
    <source>
        <dbReference type="Proteomes" id="UP001229355"/>
    </source>
</evidence>
<dbReference type="RefSeq" id="WP_280663621.1">
    <property type="nucleotide sequence ID" value="NZ_CP120375.1"/>
</dbReference>
<reference evidence="4 5" key="1">
    <citation type="submission" date="2023-03" db="EMBL/GenBank/DDBJ databases">
        <authorList>
            <person name="Kaur S."/>
            <person name="Espinosa-Saiz D."/>
            <person name="Velazquez E."/>
            <person name="Menendez E."/>
            <person name="diCenzo G.C."/>
        </authorList>
    </citation>
    <scope>NUCLEOTIDE SEQUENCE [LARGE SCALE GENOMIC DNA]</scope>
    <source>
        <strain evidence="4 5">LMG 24692</strain>
        <plasmid evidence="4 5">unnamed</plasmid>
    </source>
</reference>
<keyword evidence="2" id="KW-0520">NAD</keyword>
<organism evidence="4 5">
    <name type="scientific">Sinorhizobium garamanticum</name>
    <dbReference type="NCBI Taxonomy" id="680247"/>
    <lineage>
        <taxon>Bacteria</taxon>
        <taxon>Pseudomonadati</taxon>
        <taxon>Pseudomonadota</taxon>
        <taxon>Alphaproteobacteria</taxon>
        <taxon>Hyphomicrobiales</taxon>
        <taxon>Rhizobiaceae</taxon>
        <taxon>Sinorhizobium/Ensifer group</taxon>
        <taxon>Sinorhizobium</taxon>
    </lineage>
</organism>
<keyword evidence="4" id="KW-0614">Plasmid</keyword>
<dbReference type="InterPro" id="IPR050223">
    <property type="entry name" value="D-isomer_2-hydroxyacid_DH"/>
</dbReference>
<sequence>MALKLATYGHVPARFRRTLSTFGELVDLSSLAARSDNGYYDALILGDCDEGAILGSDRYRFSQLCLYGTQYGGDLLRSVAAVSERILDPYVKHRASIADYIASLAVSLLSKVVQEDPYVRSGMWAINDFSPPLRRGLPFVRIGIAGAPEVSETVSTRCTAFGMEVAVFAADHRSHKLPVFSSLEELAMWADLLVIASKFRGGPAILLSRHLVQHLGRDGALILLSGTTQRDVEVVQEMLEDGSIAGAALCVERSNLFLDHPIFSMHNLILSPRSAIHSQQSLGAIEGDICARLAPEPREQGPKTP</sequence>
<dbReference type="Proteomes" id="UP001229355">
    <property type="component" value="Plasmid unnamed"/>
</dbReference>
<keyword evidence="5" id="KW-1185">Reference proteome</keyword>
<evidence type="ECO:0000256" key="1">
    <source>
        <dbReference type="ARBA" id="ARBA00023002"/>
    </source>
</evidence>